<keyword evidence="1" id="KW-0812">Transmembrane</keyword>
<evidence type="ECO:0000256" key="1">
    <source>
        <dbReference type="SAM" id="Phobius"/>
    </source>
</evidence>
<dbReference type="Proteomes" id="UP001148838">
    <property type="component" value="Unassembled WGS sequence"/>
</dbReference>
<evidence type="ECO:0000313" key="4">
    <source>
        <dbReference type="Proteomes" id="UP001148838"/>
    </source>
</evidence>
<accession>A0ABQ8S975</accession>
<gene>
    <name evidence="3" type="ORF">ANN_19203</name>
</gene>
<keyword evidence="4" id="KW-1185">Reference proteome</keyword>
<name>A0ABQ8S975_PERAM</name>
<feature type="transmembrane region" description="Helical" evidence="1">
    <location>
        <begin position="62"/>
        <end position="83"/>
    </location>
</feature>
<dbReference type="PANTHER" id="PTHR37159:SF1">
    <property type="entry name" value="GH11867P"/>
    <property type="match status" value="1"/>
</dbReference>
<comment type="caution">
    <text evidence="3">The sequence shown here is derived from an EMBL/GenBank/DDBJ whole genome shotgun (WGS) entry which is preliminary data.</text>
</comment>
<evidence type="ECO:0000313" key="3">
    <source>
        <dbReference type="EMBL" id="KAJ4430614.1"/>
    </source>
</evidence>
<keyword evidence="1" id="KW-1133">Transmembrane helix</keyword>
<keyword evidence="1" id="KW-0472">Membrane</keyword>
<dbReference type="PANTHER" id="PTHR37159">
    <property type="entry name" value="GH11867P"/>
    <property type="match status" value="1"/>
</dbReference>
<protein>
    <recommendedName>
        <fullName evidence="2">ER-bound oxygenase mpaB/mpaB'/Rubber oxygenase catalytic domain-containing protein</fullName>
    </recommendedName>
</protein>
<evidence type="ECO:0000259" key="2">
    <source>
        <dbReference type="Pfam" id="PF09995"/>
    </source>
</evidence>
<sequence length="336" mass="38157">MNIKQNTDGSSSKTVVCVANEFKFLLEDGAQAPADTTHLLELPPWFDWDKFRRGQLYFRKNYFALFVAKLCGLLSILAIPSILRVLVLTRQSGEPVAAFRRYVMTLTHMLDWYDGDLLEPTSRAHKSLMGVRTRHCAAARKARKAGFGPISQLDMVLTQFGFMGFGVLAPEKLGITGTPEEQEGFVHFWRTIGYMLGIEDRFNLCKETVAETQQLCSEMLEQVFAPALKQPAEGFDQMSRSLLDAMWVMVPFLQYDAFLGFARRLSGVEAPLAARASLYSRVLLSYQVFVHEVVLCTALLAWLFRPILNFGMWFSVFMTQRLPLLAYVTFGRSHVY</sequence>
<proteinExistence type="predicted"/>
<dbReference type="EMBL" id="JAJSOF020000031">
    <property type="protein sequence ID" value="KAJ4430614.1"/>
    <property type="molecule type" value="Genomic_DNA"/>
</dbReference>
<dbReference type="Pfam" id="PF09995">
    <property type="entry name" value="MPAB_Lcp_cat"/>
    <property type="match status" value="1"/>
</dbReference>
<feature type="domain" description="ER-bound oxygenase mpaB/mpaB'/Rubber oxygenase catalytic" evidence="2">
    <location>
        <begin position="64"/>
        <end position="265"/>
    </location>
</feature>
<dbReference type="InterPro" id="IPR018713">
    <property type="entry name" value="MPAB/Lcp_cat_dom"/>
</dbReference>
<reference evidence="3 4" key="1">
    <citation type="journal article" date="2022" name="Allergy">
        <title>Genome assembly and annotation of Periplaneta americana reveal a comprehensive cockroach allergen profile.</title>
        <authorList>
            <person name="Wang L."/>
            <person name="Xiong Q."/>
            <person name="Saelim N."/>
            <person name="Wang L."/>
            <person name="Nong W."/>
            <person name="Wan A.T."/>
            <person name="Shi M."/>
            <person name="Liu X."/>
            <person name="Cao Q."/>
            <person name="Hui J.H.L."/>
            <person name="Sookrung N."/>
            <person name="Leung T.F."/>
            <person name="Tungtrongchitr A."/>
            <person name="Tsui S.K.W."/>
        </authorList>
    </citation>
    <scope>NUCLEOTIDE SEQUENCE [LARGE SCALE GENOMIC DNA]</scope>
    <source>
        <strain evidence="3">PWHHKU_190912</strain>
    </source>
</reference>
<organism evidence="3 4">
    <name type="scientific">Periplaneta americana</name>
    <name type="common">American cockroach</name>
    <name type="synonym">Blatta americana</name>
    <dbReference type="NCBI Taxonomy" id="6978"/>
    <lineage>
        <taxon>Eukaryota</taxon>
        <taxon>Metazoa</taxon>
        <taxon>Ecdysozoa</taxon>
        <taxon>Arthropoda</taxon>
        <taxon>Hexapoda</taxon>
        <taxon>Insecta</taxon>
        <taxon>Pterygota</taxon>
        <taxon>Neoptera</taxon>
        <taxon>Polyneoptera</taxon>
        <taxon>Dictyoptera</taxon>
        <taxon>Blattodea</taxon>
        <taxon>Blattoidea</taxon>
        <taxon>Blattidae</taxon>
        <taxon>Blattinae</taxon>
        <taxon>Periplaneta</taxon>
    </lineage>
</organism>